<dbReference type="InterPro" id="IPR013519">
    <property type="entry name" value="Int_alpha_beta-p"/>
</dbReference>
<dbReference type="SMART" id="SM00191">
    <property type="entry name" value="Int_alpha"/>
    <property type="match status" value="5"/>
</dbReference>
<protein>
    <recommendedName>
        <fullName evidence="17">VWFA domain-containing protein</fullName>
    </recommendedName>
</protein>
<evidence type="ECO:0000313" key="18">
    <source>
        <dbReference type="EMBL" id="POI29772.1"/>
    </source>
</evidence>
<sequence>MSKLLVHIQEKIHAQHPCLPLSWLPPDRSGLIISEQPQGGANLKIHFLVFLVENIPYGPQFSPETLTGASFCRLVVGAPYETNGQQKTGDVYKCPVTSDTHSNCTKLNLGTASQGTKGRVTLSNVSERKDNMRLGLSLATNPKDSSFLVGVVQYGEDVVHEFHLNDYSSEAFQKGGRKGAKRVMIVITDGESHDSPDLEKVIEDSEKDNVTRYAVAVLGYYNRRGINPEAFLNEIKFIASDPDDKHFFNVTDEAALKDIVDALGERIFSLEGTNKNEISFGLEMSQTGFSSHIVEDGILLGAVGAYDWNGAVLKETSSGKVIPLRESYLQEFPEELKNHGAYLGYTVSSVVSTARERLYVAGAPRFNHTGKVIIFTMHSNRNLTIHQALKGEQIGSYYGSEINSLDVNGDGVTDVLLVGAPMYFSEGRERGKVYVYTLQENRFVSSGALEDLQSYQNSRFGSCIAAVPDLNQDFYNDVVIGAPLEDDHQGAIYIYLGFEETILKKYKQRIAAADLGPGLMYFGCSVHGQLDLNEDGLIDLAVGSLGNAVVLWSRSVVQINASIRFEPPKINIFTKDCKRNGKDATCMTAFVCFTAIFLSAHFQTASVALRYEAAIDERRYAPRALLDESGERHAQQALVLPAGQEHCETLRFHVLDTADYVKPVTFSIDYELEHPESGPVLDDGWPTSLRVSVPFWNGCNEDEHCVPDLVLDARSDVPSAMEFCSRALRRAAPACSAFSLSFDASVFIIESTRRRVAVEAVLENRGENAYSTVLNISFSRNLQFASLIPKDDTDINIDCATEEKHPNKRVCNVSYPFFRAKAKVAFRLDFEFSKSVFLQSMEIYLVANSDSEEKESTKEDNVAHLNFQLKYEADLLFTRCGAGGLCIIAWCHA</sequence>
<dbReference type="EMBL" id="PPHD01014097">
    <property type="protein sequence ID" value="POI29772.1"/>
    <property type="molecule type" value="Genomic_DNA"/>
</dbReference>
<evidence type="ECO:0000256" key="2">
    <source>
        <dbReference type="ARBA" id="ARBA00008054"/>
    </source>
</evidence>
<evidence type="ECO:0000256" key="3">
    <source>
        <dbReference type="ARBA" id="ARBA00022692"/>
    </source>
</evidence>
<proteinExistence type="inferred from homology"/>
<evidence type="ECO:0000256" key="12">
    <source>
        <dbReference type="ARBA" id="ARBA00023157"/>
    </source>
</evidence>
<gene>
    <name evidence="18" type="ORF">CIB84_006478</name>
</gene>
<evidence type="ECO:0000256" key="5">
    <source>
        <dbReference type="ARBA" id="ARBA00022729"/>
    </source>
</evidence>
<evidence type="ECO:0000256" key="6">
    <source>
        <dbReference type="ARBA" id="ARBA00022737"/>
    </source>
</evidence>
<keyword evidence="9" id="KW-1133">Transmembrane helix</keyword>
<keyword evidence="10 16" id="KW-0401">Integrin</keyword>
<keyword evidence="4" id="KW-0479">Metal-binding</keyword>
<feature type="repeat" description="FG-GAP" evidence="15">
    <location>
        <begin position="508"/>
        <end position="568"/>
    </location>
</feature>
<dbReference type="SUPFAM" id="SSF53300">
    <property type="entry name" value="vWA-like"/>
    <property type="match status" value="1"/>
</dbReference>
<evidence type="ECO:0000256" key="9">
    <source>
        <dbReference type="ARBA" id="ARBA00022989"/>
    </source>
</evidence>
<dbReference type="SUPFAM" id="SSF69179">
    <property type="entry name" value="Integrin domains"/>
    <property type="match status" value="2"/>
</dbReference>
<evidence type="ECO:0000256" key="16">
    <source>
        <dbReference type="RuleBase" id="RU003762"/>
    </source>
</evidence>
<dbReference type="Pfam" id="PF08441">
    <property type="entry name" value="Integrin_A_Ig_1"/>
    <property type="match status" value="1"/>
</dbReference>
<feature type="repeat" description="FG-GAP" evidence="15">
    <location>
        <begin position="446"/>
        <end position="504"/>
    </location>
</feature>
<keyword evidence="3" id="KW-0812">Transmembrane</keyword>
<evidence type="ECO:0000256" key="4">
    <source>
        <dbReference type="ARBA" id="ARBA00022723"/>
    </source>
</evidence>
<evidence type="ECO:0000256" key="10">
    <source>
        <dbReference type="ARBA" id="ARBA00023037"/>
    </source>
</evidence>
<dbReference type="Pfam" id="PF20805">
    <property type="entry name" value="Integrin_A_Ig_2"/>
    <property type="match status" value="1"/>
</dbReference>
<dbReference type="GO" id="GO:0098609">
    <property type="term" value="P:cell-cell adhesion"/>
    <property type="evidence" value="ECO:0007669"/>
    <property type="project" value="TreeGrafter"/>
</dbReference>
<organism evidence="18 19">
    <name type="scientific">Bambusicola thoracicus</name>
    <name type="common">Chinese bamboo-partridge</name>
    <name type="synonym">Perdix thoracica</name>
    <dbReference type="NCBI Taxonomy" id="9083"/>
    <lineage>
        <taxon>Eukaryota</taxon>
        <taxon>Metazoa</taxon>
        <taxon>Chordata</taxon>
        <taxon>Craniata</taxon>
        <taxon>Vertebrata</taxon>
        <taxon>Euteleostomi</taxon>
        <taxon>Archelosauria</taxon>
        <taxon>Archosauria</taxon>
        <taxon>Dinosauria</taxon>
        <taxon>Saurischia</taxon>
        <taxon>Theropoda</taxon>
        <taxon>Coelurosauria</taxon>
        <taxon>Aves</taxon>
        <taxon>Neognathae</taxon>
        <taxon>Galloanserae</taxon>
        <taxon>Galliformes</taxon>
        <taxon>Phasianidae</taxon>
        <taxon>Perdicinae</taxon>
        <taxon>Bambusicola</taxon>
    </lineage>
</organism>
<reference evidence="18 19" key="1">
    <citation type="submission" date="2018-01" db="EMBL/GenBank/DDBJ databases">
        <title>Comparison of the Chinese Bamboo Partridge and Red Junglefowl genome sequences highlights the importance of demography in genome evolution.</title>
        <authorList>
            <person name="Tiley G.P."/>
            <person name="Kimball R.T."/>
            <person name="Braun E.L."/>
            <person name="Burleigh J.G."/>
        </authorList>
    </citation>
    <scope>NUCLEOTIDE SEQUENCE [LARGE SCALE GENOMIC DNA]</scope>
    <source>
        <strain evidence="18">RTK389</strain>
        <tissue evidence="18">Blood</tissue>
    </source>
</reference>
<evidence type="ECO:0000259" key="17">
    <source>
        <dbReference type="PROSITE" id="PS50234"/>
    </source>
</evidence>
<keyword evidence="12" id="KW-1015">Disulfide bond</keyword>
<dbReference type="InterPro" id="IPR032695">
    <property type="entry name" value="Integrin_dom_sf"/>
</dbReference>
<dbReference type="PROSITE" id="PS50234">
    <property type="entry name" value="VWFA"/>
    <property type="match status" value="1"/>
</dbReference>
<dbReference type="Gene3D" id="2.130.10.130">
    <property type="entry name" value="Integrin alpha, N-terminal"/>
    <property type="match status" value="2"/>
</dbReference>
<dbReference type="Gene3D" id="2.60.40.1460">
    <property type="entry name" value="Integrin domains. Chain A, domain 2"/>
    <property type="match status" value="1"/>
</dbReference>
<dbReference type="FunFam" id="3.40.50.410:FF:000012">
    <property type="entry name" value="Integrin, alpha 10"/>
    <property type="match status" value="1"/>
</dbReference>
<dbReference type="InterPro" id="IPR028994">
    <property type="entry name" value="Integrin_alpha_N"/>
</dbReference>
<feature type="repeat" description="FG-GAP" evidence="15">
    <location>
        <begin position="273"/>
        <end position="324"/>
    </location>
</feature>
<dbReference type="PRINTS" id="PR01185">
    <property type="entry name" value="INTEGRINA"/>
</dbReference>
<evidence type="ECO:0000313" key="19">
    <source>
        <dbReference type="Proteomes" id="UP000237246"/>
    </source>
</evidence>
<dbReference type="InterPro" id="IPR036465">
    <property type="entry name" value="vWFA_dom_sf"/>
</dbReference>
<evidence type="ECO:0000256" key="1">
    <source>
        <dbReference type="ARBA" id="ARBA00004479"/>
    </source>
</evidence>
<keyword evidence="5" id="KW-0732">Signal</keyword>
<keyword evidence="13 16" id="KW-0675">Receptor</keyword>
<comment type="subcellular location">
    <subcellularLocation>
        <location evidence="1 16">Membrane</location>
        <topology evidence="1 16">Single-pass type I membrane protein</topology>
    </subcellularLocation>
</comment>
<dbReference type="PANTHER" id="PTHR23220">
    <property type="entry name" value="INTEGRIN ALPHA"/>
    <property type="match status" value="1"/>
</dbReference>
<dbReference type="GO" id="GO:0046872">
    <property type="term" value="F:metal ion binding"/>
    <property type="evidence" value="ECO:0007669"/>
    <property type="project" value="UniProtKB-KW"/>
</dbReference>
<comment type="caution">
    <text evidence="18">The sequence shown here is derived from an EMBL/GenBank/DDBJ whole genome shotgun (WGS) entry which is preliminary data.</text>
</comment>
<dbReference type="GO" id="GO:0007160">
    <property type="term" value="P:cell-matrix adhesion"/>
    <property type="evidence" value="ECO:0007669"/>
    <property type="project" value="TreeGrafter"/>
</dbReference>
<dbReference type="GO" id="GO:0033627">
    <property type="term" value="P:cell adhesion mediated by integrin"/>
    <property type="evidence" value="ECO:0007669"/>
    <property type="project" value="TreeGrafter"/>
</dbReference>
<keyword evidence="19" id="KW-1185">Reference proteome</keyword>
<evidence type="ECO:0000256" key="11">
    <source>
        <dbReference type="ARBA" id="ARBA00023136"/>
    </source>
</evidence>
<evidence type="ECO:0000256" key="13">
    <source>
        <dbReference type="ARBA" id="ARBA00023170"/>
    </source>
</evidence>
<evidence type="ECO:0000256" key="7">
    <source>
        <dbReference type="ARBA" id="ARBA00022837"/>
    </source>
</evidence>
<comment type="similarity">
    <text evidence="2 16">Belongs to the integrin alpha chain family.</text>
</comment>
<dbReference type="Proteomes" id="UP000237246">
    <property type="component" value="Unassembled WGS sequence"/>
</dbReference>
<dbReference type="InterPro" id="IPR048285">
    <property type="entry name" value="Integrin_alpha_Ig-like_2"/>
</dbReference>
<keyword evidence="6" id="KW-0677">Repeat</keyword>
<keyword evidence="14" id="KW-0325">Glycoprotein</keyword>
<dbReference type="GO" id="GO:0007229">
    <property type="term" value="P:integrin-mediated signaling pathway"/>
    <property type="evidence" value="ECO:0007669"/>
    <property type="project" value="UniProtKB-KW"/>
</dbReference>
<evidence type="ECO:0000256" key="14">
    <source>
        <dbReference type="ARBA" id="ARBA00023180"/>
    </source>
</evidence>
<dbReference type="Gene3D" id="2.60.40.1510">
    <property type="entry name" value="ntegrin, alpha v. Chain A, domain 3"/>
    <property type="match status" value="1"/>
</dbReference>
<evidence type="ECO:0000256" key="15">
    <source>
        <dbReference type="PROSITE-ProRule" id="PRU00803"/>
    </source>
</evidence>
<dbReference type="OrthoDB" id="5317514at2759"/>
<keyword evidence="8 16" id="KW-0130">Cell adhesion</keyword>
<dbReference type="GO" id="GO:0009897">
    <property type="term" value="C:external side of plasma membrane"/>
    <property type="evidence" value="ECO:0007669"/>
    <property type="project" value="TreeGrafter"/>
</dbReference>
<dbReference type="InterPro" id="IPR013649">
    <property type="entry name" value="Integrin_alpha_Ig-like_1"/>
</dbReference>
<dbReference type="InterPro" id="IPR000413">
    <property type="entry name" value="Integrin_alpha"/>
</dbReference>
<dbReference type="InterPro" id="IPR013517">
    <property type="entry name" value="FG-GAP"/>
</dbReference>
<dbReference type="Pfam" id="PF00092">
    <property type="entry name" value="VWA"/>
    <property type="match status" value="1"/>
</dbReference>
<keyword evidence="11" id="KW-0472">Membrane</keyword>
<name>A0A2P4T076_BAMTH</name>
<dbReference type="PANTHER" id="PTHR23220:SF21">
    <property type="entry name" value="INTEGRIN ALPHA-11"/>
    <property type="match status" value="1"/>
</dbReference>
<accession>A0A2P4T076</accession>
<keyword evidence="7" id="KW-0106">Calcium</keyword>
<evidence type="ECO:0000256" key="8">
    <source>
        <dbReference type="ARBA" id="ARBA00022889"/>
    </source>
</evidence>
<dbReference type="PROSITE" id="PS51470">
    <property type="entry name" value="FG_GAP"/>
    <property type="match status" value="4"/>
</dbReference>
<dbReference type="SUPFAM" id="SSF69318">
    <property type="entry name" value="Integrin alpha N-terminal domain"/>
    <property type="match status" value="1"/>
</dbReference>
<dbReference type="Pfam" id="PF01839">
    <property type="entry name" value="FG-GAP"/>
    <property type="match status" value="2"/>
</dbReference>
<feature type="domain" description="VWFA" evidence="17">
    <location>
        <begin position="173"/>
        <end position="263"/>
    </location>
</feature>
<dbReference type="AlphaFoldDB" id="A0A2P4T076"/>
<dbReference type="InterPro" id="IPR002035">
    <property type="entry name" value="VWF_A"/>
</dbReference>
<dbReference type="GO" id="GO:0005178">
    <property type="term" value="F:integrin binding"/>
    <property type="evidence" value="ECO:0007669"/>
    <property type="project" value="TreeGrafter"/>
</dbReference>
<dbReference type="Gene3D" id="3.40.50.410">
    <property type="entry name" value="von Willebrand factor, type A domain"/>
    <property type="match status" value="1"/>
</dbReference>
<dbReference type="GO" id="GO:0008305">
    <property type="term" value="C:integrin complex"/>
    <property type="evidence" value="ECO:0007669"/>
    <property type="project" value="InterPro"/>
</dbReference>
<feature type="repeat" description="FG-GAP" evidence="15">
    <location>
        <begin position="384"/>
        <end position="445"/>
    </location>
</feature>